<sequence length="45" mass="5319">MQIDKQEIVDLLNSRGENDKAQERTRPCRTTWTPVNTRACWGVWD</sequence>
<evidence type="ECO:0000313" key="2">
    <source>
        <dbReference type="Proteomes" id="UP000192634"/>
    </source>
</evidence>
<evidence type="ECO:0000313" key="1">
    <source>
        <dbReference type="EMBL" id="SMC93191.1"/>
    </source>
</evidence>
<name>A0A1W2D725_9MICO</name>
<dbReference type="AlphaFoldDB" id="A0A1W2D725"/>
<proteinExistence type="predicted"/>
<accession>A0A1W2D725</accession>
<dbReference type="RefSeq" id="WP_226282804.1">
    <property type="nucleotide sequence ID" value="NZ_CP062789.1"/>
</dbReference>
<dbReference type="EMBL" id="FWXN01000015">
    <property type="protein sequence ID" value="SMC93191.1"/>
    <property type="molecule type" value="Genomic_DNA"/>
</dbReference>
<gene>
    <name evidence="1" type="ORF">SAMN06296429_1152</name>
</gene>
<protein>
    <submittedName>
        <fullName evidence="1">Uncharacterized protein</fullName>
    </submittedName>
</protein>
<reference evidence="1 2" key="1">
    <citation type="submission" date="2017-04" db="EMBL/GenBank/DDBJ databases">
        <authorList>
            <person name="Afonso C.L."/>
            <person name="Miller P.J."/>
            <person name="Scott M.A."/>
            <person name="Spackman E."/>
            <person name="Goraichik I."/>
            <person name="Dimitrov K.M."/>
            <person name="Suarez D.L."/>
            <person name="Swayne D.E."/>
        </authorList>
    </citation>
    <scope>NUCLEOTIDE SEQUENCE [LARGE SCALE GENOMIC DNA]</scope>
    <source>
        <strain evidence="1 2">CGMCC 1.12511</strain>
    </source>
</reference>
<organism evidence="1 2">
    <name type="scientific">Janibacter indicus</name>
    <dbReference type="NCBI Taxonomy" id="857417"/>
    <lineage>
        <taxon>Bacteria</taxon>
        <taxon>Bacillati</taxon>
        <taxon>Actinomycetota</taxon>
        <taxon>Actinomycetes</taxon>
        <taxon>Micrococcales</taxon>
        <taxon>Intrasporangiaceae</taxon>
        <taxon>Janibacter</taxon>
    </lineage>
</organism>
<dbReference type="Proteomes" id="UP000192634">
    <property type="component" value="Unassembled WGS sequence"/>
</dbReference>